<evidence type="ECO:0000313" key="2">
    <source>
        <dbReference type="EMBL" id="SVB49810.1"/>
    </source>
</evidence>
<feature type="domain" description="LUD" evidence="1">
    <location>
        <begin position="70"/>
        <end position="251"/>
    </location>
</feature>
<dbReference type="PANTHER" id="PTHR43682:SF1">
    <property type="entry name" value="LACTATE UTILIZATION PROTEIN C"/>
    <property type="match status" value="1"/>
</dbReference>
<dbReference type="InterPro" id="IPR024185">
    <property type="entry name" value="FTHF_cligase-like_sf"/>
</dbReference>
<dbReference type="SUPFAM" id="SSF100950">
    <property type="entry name" value="NagB/RpiA/CoA transferase-like"/>
    <property type="match status" value="1"/>
</dbReference>
<dbReference type="Pfam" id="PF02589">
    <property type="entry name" value="LUD_dom"/>
    <property type="match status" value="1"/>
</dbReference>
<accession>A0A382EGL7</accession>
<gene>
    <name evidence="2" type="ORF">METZ01_LOCUS202664</name>
</gene>
<evidence type="ECO:0000259" key="1">
    <source>
        <dbReference type="Pfam" id="PF02589"/>
    </source>
</evidence>
<dbReference type="InterPro" id="IPR003741">
    <property type="entry name" value="LUD_dom"/>
</dbReference>
<reference evidence="2" key="1">
    <citation type="submission" date="2018-05" db="EMBL/GenBank/DDBJ databases">
        <authorList>
            <person name="Lanie J.A."/>
            <person name="Ng W.-L."/>
            <person name="Kazmierczak K.M."/>
            <person name="Andrzejewski T.M."/>
            <person name="Davidsen T.M."/>
            <person name="Wayne K.J."/>
            <person name="Tettelin H."/>
            <person name="Glass J.I."/>
            <person name="Rusch D."/>
            <person name="Podicherti R."/>
            <person name="Tsui H.-C.T."/>
            <person name="Winkler M.E."/>
        </authorList>
    </citation>
    <scope>NUCLEOTIDE SEQUENCE</scope>
</reference>
<dbReference type="AlphaFoldDB" id="A0A382EGL7"/>
<organism evidence="2">
    <name type="scientific">marine metagenome</name>
    <dbReference type="NCBI Taxonomy" id="408172"/>
    <lineage>
        <taxon>unclassified sequences</taxon>
        <taxon>metagenomes</taxon>
        <taxon>ecological metagenomes</taxon>
    </lineage>
</organism>
<feature type="non-terminal residue" evidence="2">
    <location>
        <position position="1"/>
    </location>
</feature>
<proteinExistence type="predicted"/>
<dbReference type="EMBL" id="UINC01044398">
    <property type="protein sequence ID" value="SVB49810.1"/>
    <property type="molecule type" value="Genomic_DNA"/>
</dbReference>
<dbReference type="Gene3D" id="3.40.50.10420">
    <property type="entry name" value="NagB/RpiA/CoA transferase-like"/>
    <property type="match status" value="1"/>
</dbReference>
<protein>
    <recommendedName>
        <fullName evidence="1">LUD domain-containing protein</fullName>
    </recommendedName>
</protein>
<sequence>VTTPESGELLGTPKAEFLQSVRQALGRGDAPPAEPYPRLTDTVPEMEEKASQIRKRLEENLPALLDKLGEMAALGGWKVHRASGVEEAIGYIESVALESESTNIVRSAQDVFDHIPVDAALANLGLKVTTVVRDEVNPREALREEIRQSGIGITGADYALAETGSLVVLPRQGLSRLVSLVPPVHIALVRPEDLLESLDDLFLLRRLEYHQRGGEMGSYLNFITGPSRTADIEMTIVEGVHGPKEVHMVILG</sequence>
<name>A0A382EGL7_9ZZZZ</name>
<dbReference type="PANTHER" id="PTHR43682">
    <property type="entry name" value="LACTATE UTILIZATION PROTEIN C"/>
    <property type="match status" value="1"/>
</dbReference>
<dbReference type="InterPro" id="IPR037171">
    <property type="entry name" value="NagB/RpiA_transferase-like"/>
</dbReference>